<dbReference type="PROSITE" id="PS00086">
    <property type="entry name" value="CYTOCHROME_P450"/>
    <property type="match status" value="1"/>
</dbReference>
<dbReference type="SUPFAM" id="SSF48264">
    <property type="entry name" value="Cytochrome P450"/>
    <property type="match status" value="1"/>
</dbReference>
<accession>A0A368VWK5</accession>
<protein>
    <submittedName>
        <fullName evidence="10">Cytochrome P450</fullName>
    </submittedName>
</protein>
<keyword evidence="3 8" id="KW-0349">Heme</keyword>
<dbReference type="GO" id="GO:0020037">
    <property type="term" value="F:heme binding"/>
    <property type="evidence" value="ECO:0007669"/>
    <property type="project" value="InterPro"/>
</dbReference>
<comment type="caution">
    <text evidence="10">The sequence shown here is derived from an EMBL/GenBank/DDBJ whole genome shotgun (WGS) entry which is preliminary data.</text>
</comment>
<dbReference type="RefSeq" id="WP_420810135.1">
    <property type="nucleotide sequence ID" value="NZ_QPJC01000002.1"/>
</dbReference>
<evidence type="ECO:0000256" key="3">
    <source>
        <dbReference type="ARBA" id="ARBA00022617"/>
    </source>
</evidence>
<evidence type="ECO:0000256" key="2">
    <source>
        <dbReference type="ARBA" id="ARBA00010617"/>
    </source>
</evidence>
<dbReference type="CDD" id="cd11045">
    <property type="entry name" value="CYP136-like"/>
    <property type="match status" value="1"/>
</dbReference>
<keyword evidence="4 8" id="KW-0479">Metal-binding</keyword>
<dbReference type="GO" id="GO:0004497">
    <property type="term" value="F:monooxygenase activity"/>
    <property type="evidence" value="ECO:0007669"/>
    <property type="project" value="UniProtKB-KW"/>
</dbReference>
<gene>
    <name evidence="10" type="ORF">DFQ14_102536</name>
</gene>
<sequence>MSKVLMPAPQGSDLHAVEGDSGPPLVGYVREYMRDPVTLWRRRYEQYGPVSWFGAIGGRTVSLLGPDACGVALVNKDKAFANGPGWRRLIGPFFDRGLMLLDFDEHLEHRRIMQQAFTNQRLARYTEALNPAVEAGLDEWKPQQDFRIYPAVKKLTLDLATSIFMGGAEGTSSARMDRINRSFMDCVQAATAIVRVPVPGGRWRRGLVGRKVLEQFLRSYLPARRAGDGEDLFSALCHVESEDGQRFSDDDVINHMVFLLMAAHDTSTITISTMMQYLGQHPEWQQRCREESAALGTSSVSFDQLDRLVSLDLVMKESMRLVSPVPSMMRMTVADTEVLGHFIPARTMVAITPHFTHHMHEYWPDPERFDPGRFAEDRREDKVHRYAWQPFGGGVHKCLGMYFSGAEIKTIMHHMLQRYEWSVDPGYRAPLDFTSLPYPKDGQPIDLRPRTAVPAR</sequence>
<keyword evidence="6 8" id="KW-0408">Iron</keyword>
<keyword evidence="11" id="KW-1185">Reference proteome</keyword>
<evidence type="ECO:0000256" key="8">
    <source>
        <dbReference type="PIRSR" id="PIRSR602403-1"/>
    </source>
</evidence>
<evidence type="ECO:0000256" key="7">
    <source>
        <dbReference type="ARBA" id="ARBA00023033"/>
    </source>
</evidence>
<dbReference type="InterPro" id="IPR036396">
    <property type="entry name" value="Cyt_P450_sf"/>
</dbReference>
<dbReference type="InterPro" id="IPR002403">
    <property type="entry name" value="Cyt_P450_E_grp-IV"/>
</dbReference>
<dbReference type="Pfam" id="PF00067">
    <property type="entry name" value="p450"/>
    <property type="match status" value="1"/>
</dbReference>
<proteinExistence type="inferred from homology"/>
<evidence type="ECO:0000256" key="9">
    <source>
        <dbReference type="RuleBase" id="RU000461"/>
    </source>
</evidence>
<dbReference type="Proteomes" id="UP000253495">
    <property type="component" value="Unassembled WGS sequence"/>
</dbReference>
<dbReference type="PANTHER" id="PTHR24286:SF24">
    <property type="entry name" value="LANOSTEROL 14-ALPHA DEMETHYLASE"/>
    <property type="match status" value="1"/>
</dbReference>
<dbReference type="EMBL" id="QPJC01000002">
    <property type="protein sequence ID" value="RCW46233.1"/>
    <property type="molecule type" value="Genomic_DNA"/>
</dbReference>
<dbReference type="InterPro" id="IPR017972">
    <property type="entry name" value="Cyt_P450_CS"/>
</dbReference>
<organism evidence="10 11">
    <name type="scientific">Halopolyspora algeriensis</name>
    <dbReference type="NCBI Taxonomy" id="1500506"/>
    <lineage>
        <taxon>Bacteria</taxon>
        <taxon>Bacillati</taxon>
        <taxon>Actinomycetota</taxon>
        <taxon>Actinomycetes</taxon>
        <taxon>Actinomycetes incertae sedis</taxon>
        <taxon>Halopolyspora</taxon>
    </lineage>
</organism>
<dbReference type="PANTHER" id="PTHR24286">
    <property type="entry name" value="CYTOCHROME P450 26"/>
    <property type="match status" value="1"/>
</dbReference>
<dbReference type="GO" id="GO:0005506">
    <property type="term" value="F:iron ion binding"/>
    <property type="evidence" value="ECO:0007669"/>
    <property type="project" value="InterPro"/>
</dbReference>
<keyword evidence="7 9" id="KW-0503">Monooxygenase</keyword>
<evidence type="ECO:0000313" key="10">
    <source>
        <dbReference type="EMBL" id="RCW46233.1"/>
    </source>
</evidence>
<comment type="similarity">
    <text evidence="2 9">Belongs to the cytochrome P450 family.</text>
</comment>
<name>A0A368VWK5_9ACTN</name>
<evidence type="ECO:0000256" key="5">
    <source>
        <dbReference type="ARBA" id="ARBA00023002"/>
    </source>
</evidence>
<dbReference type="GO" id="GO:0016125">
    <property type="term" value="P:sterol metabolic process"/>
    <property type="evidence" value="ECO:0007669"/>
    <property type="project" value="TreeGrafter"/>
</dbReference>
<dbReference type="InterPro" id="IPR001128">
    <property type="entry name" value="Cyt_P450"/>
</dbReference>
<reference evidence="10 11" key="1">
    <citation type="submission" date="2018-07" db="EMBL/GenBank/DDBJ databases">
        <title>Genomic Encyclopedia of Type Strains, Phase III (KMG-III): the genomes of soil and plant-associated and newly described type strains.</title>
        <authorList>
            <person name="Whitman W."/>
        </authorList>
    </citation>
    <scope>NUCLEOTIDE SEQUENCE [LARGE SCALE GENOMIC DNA]</scope>
    <source>
        <strain evidence="10 11">CECT 8575</strain>
    </source>
</reference>
<dbReference type="PRINTS" id="PR00465">
    <property type="entry name" value="EP450IV"/>
</dbReference>
<evidence type="ECO:0000256" key="6">
    <source>
        <dbReference type="ARBA" id="ARBA00023004"/>
    </source>
</evidence>
<evidence type="ECO:0000256" key="4">
    <source>
        <dbReference type="ARBA" id="ARBA00022723"/>
    </source>
</evidence>
<dbReference type="GO" id="GO:0016705">
    <property type="term" value="F:oxidoreductase activity, acting on paired donors, with incorporation or reduction of molecular oxygen"/>
    <property type="evidence" value="ECO:0007669"/>
    <property type="project" value="InterPro"/>
</dbReference>
<evidence type="ECO:0000256" key="1">
    <source>
        <dbReference type="ARBA" id="ARBA00001971"/>
    </source>
</evidence>
<dbReference type="AlphaFoldDB" id="A0A368VWK5"/>
<dbReference type="Gene3D" id="1.10.630.10">
    <property type="entry name" value="Cytochrome P450"/>
    <property type="match status" value="1"/>
</dbReference>
<keyword evidence="5 9" id="KW-0560">Oxidoreductase</keyword>
<comment type="cofactor">
    <cofactor evidence="1 8">
        <name>heme</name>
        <dbReference type="ChEBI" id="CHEBI:30413"/>
    </cofactor>
</comment>
<evidence type="ECO:0000313" key="11">
    <source>
        <dbReference type="Proteomes" id="UP000253495"/>
    </source>
</evidence>
<feature type="binding site" description="axial binding residue" evidence="8">
    <location>
        <position position="398"/>
    </location>
    <ligand>
        <name>heme</name>
        <dbReference type="ChEBI" id="CHEBI:30413"/>
    </ligand>
    <ligandPart>
        <name>Fe</name>
        <dbReference type="ChEBI" id="CHEBI:18248"/>
    </ligandPart>
</feature>